<evidence type="ECO:0000256" key="6">
    <source>
        <dbReference type="ARBA" id="ARBA00022741"/>
    </source>
</evidence>
<dbReference type="InterPro" id="IPR011009">
    <property type="entry name" value="Kinase-like_dom_sf"/>
</dbReference>
<dbReference type="EMBL" id="JARAOO010000006">
    <property type="protein sequence ID" value="KAJ7966060.1"/>
    <property type="molecule type" value="Genomic_DNA"/>
</dbReference>
<dbReference type="InterPro" id="IPR017441">
    <property type="entry name" value="Protein_kinase_ATP_BS"/>
</dbReference>
<accession>A0AAD7PTA4</accession>
<evidence type="ECO:0000256" key="7">
    <source>
        <dbReference type="ARBA" id="ARBA00022777"/>
    </source>
</evidence>
<evidence type="ECO:0000256" key="1">
    <source>
        <dbReference type="ARBA" id="ARBA00004479"/>
    </source>
</evidence>
<evidence type="ECO:0000256" key="14">
    <source>
        <dbReference type="SAM" id="MobiDB-lite"/>
    </source>
</evidence>
<organism evidence="16 17">
    <name type="scientific">Quillaja saponaria</name>
    <name type="common">Soap bark tree</name>
    <dbReference type="NCBI Taxonomy" id="32244"/>
    <lineage>
        <taxon>Eukaryota</taxon>
        <taxon>Viridiplantae</taxon>
        <taxon>Streptophyta</taxon>
        <taxon>Embryophyta</taxon>
        <taxon>Tracheophyta</taxon>
        <taxon>Spermatophyta</taxon>
        <taxon>Magnoliopsida</taxon>
        <taxon>eudicotyledons</taxon>
        <taxon>Gunneridae</taxon>
        <taxon>Pentapetalae</taxon>
        <taxon>rosids</taxon>
        <taxon>fabids</taxon>
        <taxon>Fabales</taxon>
        <taxon>Quillajaceae</taxon>
        <taxon>Quillaja</taxon>
    </lineage>
</organism>
<feature type="domain" description="Protein kinase" evidence="15">
    <location>
        <begin position="136"/>
        <end position="421"/>
    </location>
</feature>
<keyword evidence="17" id="KW-1185">Reference proteome</keyword>
<gene>
    <name evidence="16" type="ORF">O6P43_015594</name>
</gene>
<dbReference type="GO" id="GO:0005524">
    <property type="term" value="F:ATP binding"/>
    <property type="evidence" value="ECO:0007669"/>
    <property type="project" value="UniProtKB-UniRule"/>
</dbReference>
<dbReference type="PANTHER" id="PTHR27009">
    <property type="entry name" value="RUST RESISTANCE KINASE LR10-RELATED"/>
    <property type="match status" value="1"/>
</dbReference>
<dbReference type="InterPro" id="IPR000719">
    <property type="entry name" value="Prot_kinase_dom"/>
</dbReference>
<name>A0AAD7PTA4_QUISA</name>
<keyword evidence="9" id="KW-1133">Transmembrane helix</keyword>
<evidence type="ECO:0000256" key="9">
    <source>
        <dbReference type="ARBA" id="ARBA00022989"/>
    </source>
</evidence>
<evidence type="ECO:0000256" key="13">
    <source>
        <dbReference type="RuleBase" id="RU000304"/>
    </source>
</evidence>
<evidence type="ECO:0000256" key="10">
    <source>
        <dbReference type="ARBA" id="ARBA00023136"/>
    </source>
</evidence>
<comment type="subcellular location">
    <subcellularLocation>
        <location evidence="1">Membrane</location>
        <topology evidence="1">Single-pass type I membrane protein</topology>
    </subcellularLocation>
</comment>
<keyword evidence="7 16" id="KW-0418">Kinase</keyword>
<dbReference type="Gene3D" id="1.10.510.10">
    <property type="entry name" value="Transferase(Phosphotransferase) domain 1"/>
    <property type="match status" value="1"/>
</dbReference>
<dbReference type="FunFam" id="1.10.510.10:FF:000384">
    <property type="entry name" value="G-type lectin S-receptor-like serine/threonine-protein kinase"/>
    <property type="match status" value="1"/>
</dbReference>
<feature type="compositionally biased region" description="Low complexity" evidence="14">
    <location>
        <begin position="456"/>
        <end position="467"/>
    </location>
</feature>
<dbReference type="PROSITE" id="PS50011">
    <property type="entry name" value="PROTEIN_KINASE_DOM"/>
    <property type="match status" value="1"/>
</dbReference>
<dbReference type="Proteomes" id="UP001163823">
    <property type="component" value="Chromosome 6"/>
</dbReference>
<dbReference type="SMART" id="SM00220">
    <property type="entry name" value="S_TKc"/>
    <property type="match status" value="1"/>
</dbReference>
<evidence type="ECO:0000256" key="5">
    <source>
        <dbReference type="ARBA" id="ARBA00022729"/>
    </source>
</evidence>
<evidence type="ECO:0000313" key="17">
    <source>
        <dbReference type="Proteomes" id="UP001163823"/>
    </source>
</evidence>
<dbReference type="GO" id="GO:0004674">
    <property type="term" value="F:protein serine/threonine kinase activity"/>
    <property type="evidence" value="ECO:0007669"/>
    <property type="project" value="UniProtKB-KW"/>
</dbReference>
<keyword evidence="5" id="KW-0732">Signal</keyword>
<keyword evidence="3" id="KW-0808">Transferase</keyword>
<dbReference type="PROSITE" id="PS00107">
    <property type="entry name" value="PROTEIN_KINASE_ATP"/>
    <property type="match status" value="1"/>
</dbReference>
<dbReference type="Pfam" id="PF07714">
    <property type="entry name" value="PK_Tyr_Ser-Thr"/>
    <property type="match status" value="1"/>
</dbReference>
<feature type="region of interest" description="Disordered" evidence="14">
    <location>
        <begin position="24"/>
        <end position="49"/>
    </location>
</feature>
<keyword evidence="8 12" id="KW-0067">ATP-binding</keyword>
<dbReference type="InterPro" id="IPR001245">
    <property type="entry name" value="Ser-Thr/Tyr_kinase_cat_dom"/>
</dbReference>
<dbReference type="PROSITE" id="PS00108">
    <property type="entry name" value="PROTEIN_KINASE_ST"/>
    <property type="match status" value="1"/>
</dbReference>
<evidence type="ECO:0000313" key="16">
    <source>
        <dbReference type="EMBL" id="KAJ7966060.1"/>
    </source>
</evidence>
<dbReference type="SUPFAM" id="SSF56112">
    <property type="entry name" value="Protein kinase-like (PK-like)"/>
    <property type="match status" value="1"/>
</dbReference>
<sequence>MVCPLLSPLLKAIDELLTQSVASSNSKQVLDRQVEKPTRDANQTQRDVSSISNAVPVRMVETPTGTAELTPRVGSPNTVREVETPTLTADQTPRVGSPISNGVQVVETSTIDNFLKELEKEKPVKFTPQQLIEFTNNYSKRLGSGGFGVVFEGEFPHGVKVAVKILNRSLDRKIQNQFMAEAGTIGRTYHINLVRLYGFCYEPSVTALVYEYMENGSLGKHLFSENQDIEWEKLHDIAVGTAKGIAYLHEGCQQRIIHYDIKPENVLLDANFIPKVADFGFAKLCNRDNTHDSVSGHRGTFGYSAPELYYKNFPITHNCDVYSFGMLVFEIVRRRRNSNVESSDSLDWFPKHVWDKYEKNELAEMLVVCGIEEANREKALRMCMVALWCVQYNPKERPLMSAVVTMLEGEVDIEPPPDPFSYLYSKGKGVVKLKSVTSNSSRTSTGRETDTDSGNSESLPETESSLSNQKATPIMSKYEIQFASSEK</sequence>
<feature type="compositionally biased region" description="Basic and acidic residues" evidence="14">
    <location>
        <begin position="29"/>
        <end position="39"/>
    </location>
</feature>
<dbReference type="InterPro" id="IPR008271">
    <property type="entry name" value="Ser/Thr_kinase_AS"/>
</dbReference>
<reference evidence="16" key="1">
    <citation type="journal article" date="2023" name="Science">
        <title>Elucidation of the pathway for biosynthesis of saponin adjuvants from the soapbark tree.</title>
        <authorList>
            <person name="Reed J."/>
            <person name="Orme A."/>
            <person name="El-Demerdash A."/>
            <person name="Owen C."/>
            <person name="Martin L.B.B."/>
            <person name="Misra R.C."/>
            <person name="Kikuchi S."/>
            <person name="Rejzek M."/>
            <person name="Martin A.C."/>
            <person name="Harkess A."/>
            <person name="Leebens-Mack J."/>
            <person name="Louveau T."/>
            <person name="Stephenson M.J."/>
            <person name="Osbourn A."/>
        </authorList>
    </citation>
    <scope>NUCLEOTIDE SEQUENCE</scope>
    <source>
        <strain evidence="16">S10</strain>
    </source>
</reference>
<evidence type="ECO:0000256" key="11">
    <source>
        <dbReference type="ARBA" id="ARBA00023180"/>
    </source>
</evidence>
<evidence type="ECO:0000256" key="8">
    <source>
        <dbReference type="ARBA" id="ARBA00022840"/>
    </source>
</evidence>
<feature type="region of interest" description="Disordered" evidence="14">
    <location>
        <begin position="435"/>
        <end position="472"/>
    </location>
</feature>
<proteinExistence type="inferred from homology"/>
<evidence type="ECO:0000256" key="12">
    <source>
        <dbReference type="PROSITE-ProRule" id="PRU10141"/>
    </source>
</evidence>
<evidence type="ECO:0000256" key="2">
    <source>
        <dbReference type="ARBA" id="ARBA00022527"/>
    </source>
</evidence>
<evidence type="ECO:0000259" key="15">
    <source>
        <dbReference type="PROSITE" id="PS50011"/>
    </source>
</evidence>
<keyword evidence="2 13" id="KW-0723">Serine/threonine-protein kinase</keyword>
<dbReference type="GO" id="GO:0016020">
    <property type="term" value="C:membrane"/>
    <property type="evidence" value="ECO:0007669"/>
    <property type="project" value="UniProtKB-SubCell"/>
</dbReference>
<protein>
    <submittedName>
        <fullName evidence="16">Kinase</fullName>
    </submittedName>
</protein>
<feature type="compositionally biased region" description="Polar residues" evidence="14">
    <location>
        <begin position="40"/>
        <end position="49"/>
    </location>
</feature>
<keyword evidence="11" id="KW-0325">Glycoprotein</keyword>
<evidence type="ECO:0000256" key="4">
    <source>
        <dbReference type="ARBA" id="ARBA00022692"/>
    </source>
</evidence>
<dbReference type="AlphaFoldDB" id="A0AAD7PTA4"/>
<evidence type="ECO:0000256" key="3">
    <source>
        <dbReference type="ARBA" id="ARBA00022679"/>
    </source>
</evidence>
<keyword evidence="6 12" id="KW-0547">Nucleotide-binding</keyword>
<dbReference type="InterPro" id="IPR045874">
    <property type="entry name" value="LRK10/LRL21-25-like"/>
</dbReference>
<feature type="binding site" evidence="12">
    <location>
        <position position="164"/>
    </location>
    <ligand>
        <name>ATP</name>
        <dbReference type="ChEBI" id="CHEBI:30616"/>
    </ligand>
</feature>
<dbReference type="Gene3D" id="3.30.200.20">
    <property type="entry name" value="Phosphorylase Kinase, domain 1"/>
    <property type="match status" value="1"/>
</dbReference>
<comment type="caution">
    <text evidence="16">The sequence shown here is derived from an EMBL/GenBank/DDBJ whole genome shotgun (WGS) entry which is preliminary data.</text>
</comment>
<dbReference type="KEGG" id="qsa:O6P43_015594"/>
<keyword evidence="10" id="KW-0472">Membrane</keyword>
<comment type="similarity">
    <text evidence="13">Belongs to the protein kinase superfamily.</text>
</comment>
<keyword evidence="4" id="KW-0812">Transmembrane</keyword>